<feature type="transmembrane region" description="Helical" evidence="7">
    <location>
        <begin position="49"/>
        <end position="71"/>
    </location>
</feature>
<comment type="function">
    <text evidence="7">Catalyzes the transfer of the diacylglyceryl group from phosphatidylglycerol to the sulfhydryl group of the N-terminal cysteine of a prolipoprotein, the first step in the formation of mature lipoproteins.</text>
</comment>
<organism evidence="8 9">
    <name type="scientific">Anaerobaca lacustris</name>
    <dbReference type="NCBI Taxonomy" id="3044600"/>
    <lineage>
        <taxon>Bacteria</taxon>
        <taxon>Pseudomonadati</taxon>
        <taxon>Planctomycetota</taxon>
        <taxon>Phycisphaerae</taxon>
        <taxon>Sedimentisphaerales</taxon>
        <taxon>Anaerobacaceae</taxon>
        <taxon>Anaerobaca</taxon>
    </lineage>
</organism>
<reference evidence="8" key="1">
    <citation type="submission" date="2023-05" db="EMBL/GenBank/DDBJ databases">
        <title>Anaerotaeda fermentans gen. nov., sp. nov., a novel anaerobic planctomycete of the new family within the order Sedimentisphaerales isolated from Taman Peninsula, Russia.</title>
        <authorList>
            <person name="Khomyakova M.A."/>
            <person name="Merkel A.Y."/>
            <person name="Slobodkin A.I."/>
        </authorList>
    </citation>
    <scope>NUCLEOTIDE SEQUENCE</scope>
    <source>
        <strain evidence="8">M17dextr</strain>
    </source>
</reference>
<feature type="transmembrane region" description="Helical" evidence="7">
    <location>
        <begin position="256"/>
        <end position="276"/>
    </location>
</feature>
<accession>A0AAW6U258</accession>
<feature type="transmembrane region" description="Helical" evidence="7">
    <location>
        <begin position="117"/>
        <end position="139"/>
    </location>
</feature>
<keyword evidence="3 7" id="KW-0808">Transferase</keyword>
<evidence type="ECO:0000256" key="4">
    <source>
        <dbReference type="ARBA" id="ARBA00022692"/>
    </source>
</evidence>
<feature type="transmembrane region" description="Helical" evidence="7">
    <location>
        <begin position="83"/>
        <end position="105"/>
    </location>
</feature>
<evidence type="ECO:0000256" key="3">
    <source>
        <dbReference type="ARBA" id="ARBA00022679"/>
    </source>
</evidence>
<proteinExistence type="inferred from homology"/>
<evidence type="ECO:0000256" key="5">
    <source>
        <dbReference type="ARBA" id="ARBA00022989"/>
    </source>
</evidence>
<dbReference type="AlphaFoldDB" id="A0AAW6U258"/>
<name>A0AAW6U258_9BACT</name>
<keyword evidence="9" id="KW-1185">Reference proteome</keyword>
<comment type="similarity">
    <text evidence="1 7">Belongs to the Lgt family.</text>
</comment>
<feature type="transmembrane region" description="Helical" evidence="7">
    <location>
        <begin position="296"/>
        <end position="318"/>
    </location>
</feature>
<dbReference type="InterPro" id="IPR001640">
    <property type="entry name" value="Lgt"/>
</dbReference>
<dbReference type="GO" id="GO:0042158">
    <property type="term" value="P:lipoprotein biosynthetic process"/>
    <property type="evidence" value="ECO:0007669"/>
    <property type="project" value="UniProtKB-UniRule"/>
</dbReference>
<feature type="binding site" evidence="7">
    <location>
        <position position="132"/>
    </location>
    <ligand>
        <name>a 1,2-diacyl-sn-glycero-3-phospho-(1'-sn-glycerol)</name>
        <dbReference type="ChEBI" id="CHEBI:64716"/>
    </ligand>
</feature>
<evidence type="ECO:0000256" key="6">
    <source>
        <dbReference type="ARBA" id="ARBA00023136"/>
    </source>
</evidence>
<protein>
    <recommendedName>
        <fullName evidence="7">Phosphatidylglycerol--prolipoprotein diacylglyceryl transferase</fullName>
        <ecNumber evidence="7">2.5.1.145</ecNumber>
    </recommendedName>
</protein>
<keyword evidence="5 7" id="KW-1133">Transmembrane helix</keyword>
<sequence length="335" mass="37533">MHPELIEIPFVNLTVKGYGLMMVVGFLAAVTLIRYLSRSFTKDPQHITNAALYSLIAGVVGARVFFVVHYFDSFRDDLLGVFAIWKGGLELLGGVLMAVAVILLYIRYHKLPLRHYLDVLAVGLMLALVFGRIGCFLNGCCYGKPTDLPWGVRFPYGSFACHSQVQSDPERGRTEPHLHLPPDYFGYFDEDGDYQPGLKPWESLTAQQQGQVTSGPYRCLPVHPTQLYTSASAAVLCLILYLFWRRAQNAERTGKYPFATKPGSVFSLMFIFYGTMRFLMELVRDDNPFEIGRLTISQLIGMALVILGAVLIAFFAVARPEKLASENSKPVKSRK</sequence>
<dbReference type="PANTHER" id="PTHR30589:SF0">
    <property type="entry name" value="PHOSPHATIDYLGLYCEROL--PROLIPOPROTEIN DIACYLGLYCERYL TRANSFERASE"/>
    <property type="match status" value="1"/>
</dbReference>
<evidence type="ECO:0000256" key="7">
    <source>
        <dbReference type="HAMAP-Rule" id="MF_01147"/>
    </source>
</evidence>
<gene>
    <name evidence="7" type="primary">lgt</name>
    <name evidence="8" type="ORF">QJ522_16120</name>
</gene>
<comment type="pathway">
    <text evidence="7">Protein modification; lipoprotein biosynthesis (diacylglyceryl transfer).</text>
</comment>
<dbReference type="EMBL" id="JASCXX010000022">
    <property type="protein sequence ID" value="MDI6450584.1"/>
    <property type="molecule type" value="Genomic_DNA"/>
</dbReference>
<comment type="caution">
    <text evidence="8">The sequence shown here is derived from an EMBL/GenBank/DDBJ whole genome shotgun (WGS) entry which is preliminary data.</text>
</comment>
<evidence type="ECO:0000256" key="1">
    <source>
        <dbReference type="ARBA" id="ARBA00007150"/>
    </source>
</evidence>
<dbReference type="GO" id="GO:0008961">
    <property type="term" value="F:phosphatidylglycerol-prolipoprotein diacylglyceryl transferase activity"/>
    <property type="evidence" value="ECO:0007669"/>
    <property type="project" value="UniProtKB-UniRule"/>
</dbReference>
<keyword evidence="4 7" id="KW-0812">Transmembrane</keyword>
<evidence type="ECO:0000313" key="8">
    <source>
        <dbReference type="EMBL" id="MDI6450584.1"/>
    </source>
</evidence>
<evidence type="ECO:0000313" key="9">
    <source>
        <dbReference type="Proteomes" id="UP001431776"/>
    </source>
</evidence>
<evidence type="ECO:0000256" key="2">
    <source>
        <dbReference type="ARBA" id="ARBA00022475"/>
    </source>
</evidence>
<dbReference type="Proteomes" id="UP001431776">
    <property type="component" value="Unassembled WGS sequence"/>
</dbReference>
<comment type="catalytic activity">
    <reaction evidence="7">
        <text>L-cysteinyl-[prolipoprotein] + a 1,2-diacyl-sn-glycero-3-phospho-(1'-sn-glycerol) = an S-1,2-diacyl-sn-glyceryl-L-cysteinyl-[prolipoprotein] + sn-glycerol 1-phosphate + H(+)</text>
        <dbReference type="Rhea" id="RHEA:56712"/>
        <dbReference type="Rhea" id="RHEA-COMP:14679"/>
        <dbReference type="Rhea" id="RHEA-COMP:14680"/>
        <dbReference type="ChEBI" id="CHEBI:15378"/>
        <dbReference type="ChEBI" id="CHEBI:29950"/>
        <dbReference type="ChEBI" id="CHEBI:57685"/>
        <dbReference type="ChEBI" id="CHEBI:64716"/>
        <dbReference type="ChEBI" id="CHEBI:140658"/>
        <dbReference type="EC" id="2.5.1.145"/>
    </reaction>
</comment>
<keyword evidence="2 7" id="KW-1003">Cell membrane</keyword>
<feature type="transmembrane region" description="Helical" evidence="7">
    <location>
        <begin position="18"/>
        <end position="37"/>
    </location>
</feature>
<keyword evidence="6 7" id="KW-0472">Membrane</keyword>
<feature type="transmembrane region" description="Helical" evidence="7">
    <location>
        <begin position="227"/>
        <end position="244"/>
    </location>
</feature>
<dbReference type="RefSeq" id="WP_349245994.1">
    <property type="nucleotide sequence ID" value="NZ_JASCXX010000022.1"/>
</dbReference>
<dbReference type="HAMAP" id="MF_01147">
    <property type="entry name" value="Lgt"/>
    <property type="match status" value="1"/>
</dbReference>
<dbReference type="EC" id="2.5.1.145" evidence="7"/>
<comment type="subcellular location">
    <subcellularLocation>
        <location evidence="7">Cell membrane</location>
        <topology evidence="7">Multi-pass membrane protein</topology>
    </subcellularLocation>
</comment>
<dbReference type="PANTHER" id="PTHR30589">
    <property type="entry name" value="PROLIPOPROTEIN DIACYLGLYCERYL TRANSFERASE"/>
    <property type="match status" value="1"/>
</dbReference>
<dbReference type="Pfam" id="PF01790">
    <property type="entry name" value="LGT"/>
    <property type="match status" value="1"/>
</dbReference>
<dbReference type="GO" id="GO:0005886">
    <property type="term" value="C:plasma membrane"/>
    <property type="evidence" value="ECO:0007669"/>
    <property type="project" value="UniProtKB-SubCell"/>
</dbReference>